<accession>A0AAN1CU52</accession>
<dbReference type="AlphaFoldDB" id="A0AAN1CU52"/>
<dbReference type="KEGG" id="vbr:A6E01_19450"/>
<organism evidence="1 2">
    <name type="scientific">Vibrio breoganii</name>
    <dbReference type="NCBI Taxonomy" id="553239"/>
    <lineage>
        <taxon>Bacteria</taxon>
        <taxon>Pseudomonadati</taxon>
        <taxon>Pseudomonadota</taxon>
        <taxon>Gammaproteobacteria</taxon>
        <taxon>Vibrionales</taxon>
        <taxon>Vibrionaceae</taxon>
        <taxon>Vibrio</taxon>
    </lineage>
</organism>
<proteinExistence type="predicted"/>
<geneLocation type="plasmid" evidence="1 2">
    <name>unnamed1</name>
</geneLocation>
<sequence length="154" mass="17631">MTEEKKAVSNPLLCIEDFVKNYPLKDTGEMAELAHFEQVQSEIIVDGLYSIIADAEIVRTGHEYIIHSNGLFIDSTGIIVPTIHPLEKVDFESDDDVTRNFKMSLTDAWDTTEECLDKRPELGDYSHYEVYDDYANYVAMEFLRTLNIPEITNS</sequence>
<protein>
    <submittedName>
        <fullName evidence="1">Uncharacterized protein</fullName>
    </submittedName>
</protein>
<name>A0AAN1CU52_9VIBR</name>
<gene>
    <name evidence="1" type="ORF">A6E01_19450</name>
</gene>
<dbReference type="Proteomes" id="UP000092018">
    <property type="component" value="Plasmid unnamed1"/>
</dbReference>
<dbReference type="EMBL" id="CP016179">
    <property type="protein sequence ID" value="ANO35391.1"/>
    <property type="molecule type" value="Genomic_DNA"/>
</dbReference>
<reference evidence="1 2" key="1">
    <citation type="submission" date="2016-06" db="EMBL/GenBank/DDBJ databases">
        <title>Adaptive Radiation by Waves of Gene Transfer Leads to Fine-Scale Resource Partitioning in Marine Microbes.</title>
        <authorList>
            <person name="Hehemann J.-H."/>
            <person name="Arevalo P."/>
            <person name="Datta M.S."/>
            <person name="Yu X."/>
            <person name="Corzett C."/>
            <person name="Henschel A."/>
            <person name="Preheim S.P."/>
            <person name="Timberlake S."/>
            <person name="Alm E.J."/>
            <person name="Polz M.F."/>
        </authorList>
    </citation>
    <scope>NUCLEOTIDE SEQUENCE [LARGE SCALE GENOMIC DNA]</scope>
    <source>
        <strain evidence="1 2">FF50</strain>
        <plasmid evidence="1 2">unnamed1</plasmid>
    </source>
</reference>
<keyword evidence="1" id="KW-0614">Plasmid</keyword>
<evidence type="ECO:0000313" key="1">
    <source>
        <dbReference type="EMBL" id="ANO35391.1"/>
    </source>
</evidence>
<dbReference type="RefSeq" id="WP_065211153.1">
    <property type="nucleotide sequence ID" value="NZ_CP016179.1"/>
</dbReference>
<evidence type="ECO:0000313" key="2">
    <source>
        <dbReference type="Proteomes" id="UP000092018"/>
    </source>
</evidence>